<dbReference type="Gene3D" id="3.30.420.40">
    <property type="match status" value="1"/>
</dbReference>
<proteinExistence type="predicted"/>
<keyword evidence="2 5" id="KW-0418">Kinase</keyword>
<dbReference type="GO" id="GO:0016301">
    <property type="term" value="F:kinase activity"/>
    <property type="evidence" value="ECO:0007669"/>
    <property type="project" value="UniProtKB-KW"/>
</dbReference>
<dbReference type="Proteomes" id="UP000003179">
    <property type="component" value="Unassembled WGS sequence"/>
</dbReference>
<reference evidence="5" key="1">
    <citation type="submission" date="2010-08" db="EMBL/GenBank/DDBJ databases">
        <authorList>
            <person name="Weinstock G."/>
            <person name="Sodergren E."/>
            <person name="Clifton S."/>
            <person name="Fulton L."/>
            <person name="Fulton B."/>
            <person name="Courtney L."/>
            <person name="Fronick C."/>
            <person name="Harrison M."/>
            <person name="Strong C."/>
            <person name="Farmer C."/>
            <person name="Delahaunty K."/>
            <person name="Markovic C."/>
            <person name="Hall O."/>
            <person name="Minx P."/>
            <person name="Tomlinson C."/>
            <person name="Mitreva M."/>
            <person name="Hou S."/>
            <person name="Chen J."/>
            <person name="Wollam A."/>
            <person name="Pepin K.H."/>
            <person name="Johnson M."/>
            <person name="Bhonagiri V."/>
            <person name="Zhang X."/>
            <person name="Suruliraj S."/>
            <person name="Warren W."/>
            <person name="Chinwalla A."/>
            <person name="Mardis E.R."/>
            <person name="Wilson R.K."/>
        </authorList>
    </citation>
    <scope>NUCLEOTIDE SEQUENCE [LARGE SCALE GENOMIC DNA]</scope>
    <source>
        <strain evidence="5">HL044PA1</strain>
    </source>
</reference>
<dbReference type="SUPFAM" id="SSF53067">
    <property type="entry name" value="Actin-like ATPase domain"/>
    <property type="match status" value="1"/>
</dbReference>
<dbReference type="InterPro" id="IPR018484">
    <property type="entry name" value="FGGY_N"/>
</dbReference>
<feature type="compositionally biased region" description="Low complexity" evidence="3">
    <location>
        <begin position="331"/>
        <end position="348"/>
    </location>
</feature>
<keyword evidence="6" id="KW-1185">Reference proteome</keyword>
<dbReference type="PANTHER" id="PTHR43435">
    <property type="entry name" value="RIBULOKINASE"/>
    <property type="match status" value="1"/>
</dbReference>
<comment type="caution">
    <text evidence="5">The sequence shown here is derived from an EMBL/GenBank/DDBJ whole genome shotgun (WGS) entry which is preliminary data.</text>
</comment>
<evidence type="ECO:0000313" key="6">
    <source>
        <dbReference type="Proteomes" id="UP000003179"/>
    </source>
</evidence>
<accession>A0ABP2K7V2</accession>
<organism evidence="5 6">
    <name type="scientific">Cutibacterium modestum HL044PA1</name>
    <dbReference type="NCBI Taxonomy" id="765109"/>
    <lineage>
        <taxon>Bacteria</taxon>
        <taxon>Bacillati</taxon>
        <taxon>Actinomycetota</taxon>
        <taxon>Actinomycetes</taxon>
        <taxon>Propionibacteriales</taxon>
        <taxon>Propionibacteriaceae</taxon>
        <taxon>Cutibacterium</taxon>
        <taxon>Cutibacterium modestum</taxon>
    </lineage>
</organism>
<keyword evidence="1" id="KW-0808">Transferase</keyword>
<feature type="region of interest" description="Disordered" evidence="3">
    <location>
        <begin position="310"/>
        <end position="376"/>
    </location>
</feature>
<sequence length="405" mass="43536">MLNNGPYLLGIDYGTESCRVAIFDLEGRPLTFAATPYKTTHPHPGWAEQDPEEWWKALQASCHRAIAAAGISPAAIAGISYDATTLTMVAMDERGNELRPAIMWMDVRPTEQAARAEGSDSVARLYNGAGTSPATAEWYPFKAAWLREHEPETYRKAAHLVDAPDWVTYKLTGEWTTNINSAAIRMYYNRDKGGWPEDFYQTIGCGDVFDKIPERVLDLGTPVGILGTIPAQLLGLRPGIPVAQGLGDAWAGQIGLGSSDPGRWPLLPVPLTSSLASRPPRSTARVSSVPIPTPSCPANIRSRGRGCRPVRCSSGLRTTSPLTLPALPRESGSTPTTFSTSSPRTSAPDPTGSLSTSTFRVTAPRTPTRRPAASSGVCPSCILRRTSTTLFRSQSAMARPTTCAP</sequence>
<evidence type="ECO:0000256" key="2">
    <source>
        <dbReference type="ARBA" id="ARBA00022777"/>
    </source>
</evidence>
<dbReference type="EMBL" id="ADZU01000015">
    <property type="protein sequence ID" value="EFS93018.1"/>
    <property type="molecule type" value="Genomic_DNA"/>
</dbReference>
<evidence type="ECO:0000256" key="3">
    <source>
        <dbReference type="SAM" id="MobiDB-lite"/>
    </source>
</evidence>
<feature type="compositionally biased region" description="Low complexity" evidence="3">
    <location>
        <begin position="362"/>
        <end position="373"/>
    </location>
</feature>
<dbReference type="InterPro" id="IPR043129">
    <property type="entry name" value="ATPase_NBD"/>
</dbReference>
<gene>
    <name evidence="5" type="ORF">HMPREF9607_00869</name>
</gene>
<feature type="domain" description="Carbohydrate kinase FGGY N-terminal" evidence="4">
    <location>
        <begin position="7"/>
        <end position="255"/>
    </location>
</feature>
<evidence type="ECO:0000313" key="5">
    <source>
        <dbReference type="EMBL" id="EFS93018.1"/>
    </source>
</evidence>
<dbReference type="Pfam" id="PF00370">
    <property type="entry name" value="FGGY_N"/>
    <property type="match status" value="1"/>
</dbReference>
<name>A0ABP2K7V2_9ACTN</name>
<evidence type="ECO:0000259" key="4">
    <source>
        <dbReference type="Pfam" id="PF00370"/>
    </source>
</evidence>
<dbReference type="PANTHER" id="PTHR43435:SF4">
    <property type="entry name" value="FGGY CARBOHYDRATE KINASE DOMAIN-CONTAINING PROTEIN"/>
    <property type="match status" value="1"/>
</dbReference>
<evidence type="ECO:0000256" key="1">
    <source>
        <dbReference type="ARBA" id="ARBA00022679"/>
    </source>
</evidence>
<protein>
    <submittedName>
        <fullName evidence="5">Carbohydrate kinase, FGGY family protein</fullName>
    </submittedName>
</protein>